<sequence length="84" mass="10128">MYSQFKEHILDKLCKDIETDLRLQTHSHLQLDDRNPFRVGLRDYSQILHIRPIKLFDLTINVRAFVEHYLDKTFYNLTTVALHD</sequence>
<comment type="caution">
    <text evidence="1">The sequence shown here is derived from an EMBL/GenBank/DDBJ whole genome shotgun (WGS) entry which is preliminary data.</text>
</comment>
<gene>
    <name evidence="1" type="ORF">HPB47_015638</name>
</gene>
<name>A0AC60QSX2_IXOPE</name>
<reference evidence="1 2" key="1">
    <citation type="journal article" date="2020" name="Cell">
        <title>Large-Scale Comparative Analyses of Tick Genomes Elucidate Their Genetic Diversity and Vector Capacities.</title>
        <authorList>
            <consortium name="Tick Genome and Microbiome Consortium (TIGMIC)"/>
            <person name="Jia N."/>
            <person name="Wang J."/>
            <person name="Shi W."/>
            <person name="Du L."/>
            <person name="Sun Y."/>
            <person name="Zhan W."/>
            <person name="Jiang J.F."/>
            <person name="Wang Q."/>
            <person name="Zhang B."/>
            <person name="Ji P."/>
            <person name="Bell-Sakyi L."/>
            <person name="Cui X.M."/>
            <person name="Yuan T.T."/>
            <person name="Jiang B.G."/>
            <person name="Yang W.F."/>
            <person name="Lam T.T."/>
            <person name="Chang Q.C."/>
            <person name="Ding S.J."/>
            <person name="Wang X.J."/>
            <person name="Zhu J.G."/>
            <person name="Ruan X.D."/>
            <person name="Zhao L."/>
            <person name="Wei J.T."/>
            <person name="Ye R.Z."/>
            <person name="Que T.C."/>
            <person name="Du C.H."/>
            <person name="Zhou Y.H."/>
            <person name="Cheng J.X."/>
            <person name="Dai P.F."/>
            <person name="Guo W.B."/>
            <person name="Han X.H."/>
            <person name="Huang E.J."/>
            <person name="Li L.F."/>
            <person name="Wei W."/>
            <person name="Gao Y.C."/>
            <person name="Liu J.Z."/>
            <person name="Shao H.Z."/>
            <person name="Wang X."/>
            <person name="Wang C.C."/>
            <person name="Yang T.C."/>
            <person name="Huo Q.B."/>
            <person name="Li W."/>
            <person name="Chen H.Y."/>
            <person name="Chen S.E."/>
            <person name="Zhou L.G."/>
            <person name="Ni X.B."/>
            <person name="Tian J.H."/>
            <person name="Sheng Y."/>
            <person name="Liu T."/>
            <person name="Pan Y.S."/>
            <person name="Xia L.Y."/>
            <person name="Li J."/>
            <person name="Zhao F."/>
            <person name="Cao W.C."/>
        </authorList>
    </citation>
    <scope>NUCLEOTIDE SEQUENCE [LARGE SCALE GENOMIC DNA]</scope>
    <source>
        <strain evidence="1">Iper-2018</strain>
    </source>
</reference>
<keyword evidence="2" id="KW-1185">Reference proteome</keyword>
<evidence type="ECO:0000313" key="2">
    <source>
        <dbReference type="Proteomes" id="UP000805193"/>
    </source>
</evidence>
<accession>A0AC60QSX2</accession>
<dbReference type="EMBL" id="JABSTQ010004299">
    <property type="protein sequence ID" value="KAG0442674.1"/>
    <property type="molecule type" value="Genomic_DNA"/>
</dbReference>
<organism evidence="1 2">
    <name type="scientific">Ixodes persulcatus</name>
    <name type="common">Taiga tick</name>
    <dbReference type="NCBI Taxonomy" id="34615"/>
    <lineage>
        <taxon>Eukaryota</taxon>
        <taxon>Metazoa</taxon>
        <taxon>Ecdysozoa</taxon>
        <taxon>Arthropoda</taxon>
        <taxon>Chelicerata</taxon>
        <taxon>Arachnida</taxon>
        <taxon>Acari</taxon>
        <taxon>Parasitiformes</taxon>
        <taxon>Ixodida</taxon>
        <taxon>Ixodoidea</taxon>
        <taxon>Ixodidae</taxon>
        <taxon>Ixodinae</taxon>
        <taxon>Ixodes</taxon>
    </lineage>
</organism>
<proteinExistence type="predicted"/>
<dbReference type="Proteomes" id="UP000805193">
    <property type="component" value="Unassembled WGS sequence"/>
</dbReference>
<evidence type="ECO:0000313" key="1">
    <source>
        <dbReference type="EMBL" id="KAG0442674.1"/>
    </source>
</evidence>
<protein>
    <submittedName>
        <fullName evidence="1">Uncharacterized protein</fullName>
    </submittedName>
</protein>